<gene>
    <name evidence="3" type="ORF">RU92_GL001109</name>
</gene>
<evidence type="ECO:0000259" key="2">
    <source>
        <dbReference type="PROSITE" id="PS50883"/>
    </source>
</evidence>
<organism evidence="3 4">
    <name type="scientific">Lactococcus cremoris subsp. tructae</name>
    <dbReference type="NCBI Taxonomy" id="542833"/>
    <lineage>
        <taxon>Bacteria</taxon>
        <taxon>Bacillati</taxon>
        <taxon>Bacillota</taxon>
        <taxon>Bacilli</taxon>
        <taxon>Lactobacillales</taxon>
        <taxon>Streptococcaceae</taxon>
        <taxon>Lactococcus</taxon>
    </lineage>
</organism>
<dbReference type="RefSeq" id="WP_096816571.1">
    <property type="nucleotide sequence ID" value="NZ_JXKC01000015.1"/>
</dbReference>
<protein>
    <submittedName>
        <fullName evidence="3">Cyclic diguanylate phosphodiesterase (EAL) domain protein</fullName>
    </submittedName>
</protein>
<proteinExistence type="predicted"/>
<dbReference type="Pfam" id="PF00563">
    <property type="entry name" value="EAL"/>
    <property type="match status" value="1"/>
</dbReference>
<keyword evidence="1" id="KW-1133">Transmembrane helix</keyword>
<dbReference type="SUPFAM" id="SSF141868">
    <property type="entry name" value="EAL domain-like"/>
    <property type="match status" value="1"/>
</dbReference>
<dbReference type="PANTHER" id="PTHR33121:SF70">
    <property type="entry name" value="SIGNALING PROTEIN YKOW"/>
    <property type="match status" value="1"/>
</dbReference>
<dbReference type="AlphaFoldDB" id="A0A2A5SQ13"/>
<reference evidence="3 4" key="1">
    <citation type="submission" date="2014-12" db="EMBL/GenBank/DDBJ databases">
        <title>Draft genome sequences of 10 type strains of Lactococcus.</title>
        <authorList>
            <person name="Sun Z."/>
            <person name="Zhong Z."/>
            <person name="Liu W."/>
            <person name="Zhang W."/>
            <person name="Zhang H."/>
        </authorList>
    </citation>
    <scope>NUCLEOTIDE SEQUENCE [LARGE SCALE GENOMIC DNA]</scope>
    <source>
        <strain evidence="3 4">DSM 21502</strain>
    </source>
</reference>
<dbReference type="PROSITE" id="PS50883">
    <property type="entry name" value="EAL"/>
    <property type="match status" value="1"/>
</dbReference>
<dbReference type="GO" id="GO:0071111">
    <property type="term" value="F:cyclic-guanylate-specific phosphodiesterase activity"/>
    <property type="evidence" value="ECO:0007669"/>
    <property type="project" value="InterPro"/>
</dbReference>
<comment type="caution">
    <text evidence="3">The sequence shown here is derived from an EMBL/GenBank/DDBJ whole genome shotgun (WGS) entry which is preliminary data.</text>
</comment>
<dbReference type="InterPro" id="IPR050706">
    <property type="entry name" value="Cyclic-di-GMP_PDE-like"/>
</dbReference>
<accession>A0A2A5SQ13</accession>
<evidence type="ECO:0000313" key="3">
    <source>
        <dbReference type="EMBL" id="PCS16248.1"/>
    </source>
</evidence>
<keyword evidence="1" id="KW-0472">Membrane</keyword>
<dbReference type="InterPro" id="IPR035919">
    <property type="entry name" value="EAL_sf"/>
</dbReference>
<dbReference type="SMART" id="SM00052">
    <property type="entry name" value="EAL"/>
    <property type="match status" value="1"/>
</dbReference>
<evidence type="ECO:0000313" key="4">
    <source>
        <dbReference type="Proteomes" id="UP000218711"/>
    </source>
</evidence>
<dbReference type="PANTHER" id="PTHR33121">
    <property type="entry name" value="CYCLIC DI-GMP PHOSPHODIESTERASE PDEF"/>
    <property type="match status" value="1"/>
</dbReference>
<dbReference type="Gene3D" id="3.20.20.450">
    <property type="entry name" value="EAL domain"/>
    <property type="match status" value="1"/>
</dbReference>
<feature type="domain" description="EAL" evidence="2">
    <location>
        <begin position="1"/>
        <end position="231"/>
    </location>
</feature>
<name>A0A2A5SQ13_LACLC</name>
<dbReference type="InterPro" id="IPR001633">
    <property type="entry name" value="EAL_dom"/>
</dbReference>
<dbReference type="EMBL" id="JXKC01000015">
    <property type="protein sequence ID" value="PCS16248.1"/>
    <property type="molecule type" value="Genomic_DNA"/>
</dbReference>
<evidence type="ECO:0000256" key="1">
    <source>
        <dbReference type="SAM" id="Phobius"/>
    </source>
</evidence>
<sequence>MNIDDLYLVFQPIEANKATRTVLSEYEVLLRSTDKNSFPRELFNEILASEGMYNIYIQWFRIQLERTLLEHEEVKFSINIDIDQFQFQTTIEFLKYFSKYSERLIVEVTEHTPKNKPELMDCFNEILIEIKKHHFQIAIDDFTEEFNSFYLYLKYRCFYNRVKISLYGFRSITNIFCLLIYVIFMKCFFDIRIDIVVERIDTAFKANFVKLMGIPFQQGYYWGKGSRDIMD</sequence>
<dbReference type="Proteomes" id="UP000218711">
    <property type="component" value="Unassembled WGS sequence"/>
</dbReference>
<feature type="transmembrane region" description="Helical" evidence="1">
    <location>
        <begin position="164"/>
        <end position="184"/>
    </location>
</feature>
<keyword evidence="1" id="KW-0812">Transmembrane</keyword>